<dbReference type="SUPFAM" id="SSF51905">
    <property type="entry name" value="FAD/NAD(P)-binding domain"/>
    <property type="match status" value="1"/>
</dbReference>
<dbReference type="GO" id="GO:0016709">
    <property type="term" value="F:oxidoreductase activity, acting on paired donors, with incorporation or reduction of molecular oxygen, NAD(P)H as one donor, and incorporation of one atom of oxygen"/>
    <property type="evidence" value="ECO:0007669"/>
    <property type="project" value="UniProtKB-ARBA"/>
</dbReference>
<evidence type="ECO:0000259" key="3">
    <source>
        <dbReference type="Pfam" id="PF01494"/>
    </source>
</evidence>
<dbReference type="InterPro" id="IPR036188">
    <property type="entry name" value="FAD/NAD-bd_sf"/>
</dbReference>
<protein>
    <recommendedName>
        <fullName evidence="3">FAD-binding domain-containing protein</fullName>
    </recommendedName>
</protein>
<name>A0A1D1ZVB6_AUXPR</name>
<evidence type="ECO:0000256" key="2">
    <source>
        <dbReference type="ARBA" id="ARBA00022827"/>
    </source>
</evidence>
<gene>
    <name evidence="4" type="ORF">g.37124</name>
</gene>
<dbReference type="GO" id="GO:0005739">
    <property type="term" value="C:mitochondrion"/>
    <property type="evidence" value="ECO:0007669"/>
    <property type="project" value="TreeGrafter"/>
</dbReference>
<dbReference type="Gene3D" id="3.30.9.10">
    <property type="entry name" value="D-Amino Acid Oxidase, subunit A, domain 2"/>
    <property type="match status" value="1"/>
</dbReference>
<dbReference type="PANTHER" id="PTHR43004:SF6">
    <property type="entry name" value="FAD_NAD(P)-BINDING OXIDOREDUCTASE FAMILY PROTEIN"/>
    <property type="match status" value="1"/>
</dbReference>
<dbReference type="InterPro" id="IPR002938">
    <property type="entry name" value="FAD-bd"/>
</dbReference>
<dbReference type="GO" id="GO:0006744">
    <property type="term" value="P:ubiquinone biosynthetic process"/>
    <property type="evidence" value="ECO:0007669"/>
    <property type="project" value="TreeGrafter"/>
</dbReference>
<dbReference type="PRINTS" id="PR00420">
    <property type="entry name" value="RNGMNOXGNASE"/>
</dbReference>
<feature type="domain" description="FAD-binding" evidence="3">
    <location>
        <begin position="31"/>
        <end position="389"/>
    </location>
</feature>
<dbReference type="Pfam" id="PF01494">
    <property type="entry name" value="FAD_binding_3"/>
    <property type="match status" value="1"/>
</dbReference>
<keyword evidence="1" id="KW-0285">Flavoprotein</keyword>
<dbReference type="Gene3D" id="3.50.50.60">
    <property type="entry name" value="FAD/NAD(P)-binding domain"/>
    <property type="match status" value="1"/>
</dbReference>
<dbReference type="AlphaFoldDB" id="A0A1D1ZVB6"/>
<evidence type="ECO:0000313" key="4">
    <source>
        <dbReference type="EMBL" id="JAT70872.1"/>
    </source>
</evidence>
<dbReference type="GO" id="GO:0071949">
    <property type="term" value="F:FAD binding"/>
    <property type="evidence" value="ECO:0007669"/>
    <property type="project" value="InterPro"/>
</dbReference>
<dbReference type="PANTHER" id="PTHR43004">
    <property type="entry name" value="TRK SYSTEM POTASSIUM UPTAKE PROTEIN"/>
    <property type="match status" value="1"/>
</dbReference>
<keyword evidence="2" id="KW-0274">FAD</keyword>
<proteinExistence type="predicted"/>
<reference evidence="4" key="1">
    <citation type="submission" date="2015-08" db="EMBL/GenBank/DDBJ databases">
        <authorList>
            <person name="Babu N.S."/>
            <person name="Beckwith C.J."/>
            <person name="Beseler K.G."/>
            <person name="Brison A."/>
            <person name="Carone J.V."/>
            <person name="Caskin T.P."/>
            <person name="Diamond M."/>
            <person name="Durham M.E."/>
            <person name="Foxe J.M."/>
            <person name="Go M."/>
            <person name="Henderson B.A."/>
            <person name="Jones I.B."/>
            <person name="McGettigan J.A."/>
            <person name="Micheletti S.J."/>
            <person name="Nasrallah M.E."/>
            <person name="Ortiz D."/>
            <person name="Piller C.R."/>
            <person name="Privatt S.R."/>
            <person name="Schneider S.L."/>
            <person name="Sharp S."/>
            <person name="Smith T.C."/>
            <person name="Stanton J.D."/>
            <person name="Ullery H.E."/>
            <person name="Wilson R.J."/>
            <person name="Serrano M.G."/>
            <person name="Buck G."/>
            <person name="Lee V."/>
            <person name="Wang Y."/>
            <person name="Carvalho R."/>
            <person name="Voegtly L."/>
            <person name="Shi R."/>
            <person name="Duckworth R."/>
            <person name="Johnson A."/>
            <person name="Loviza R."/>
            <person name="Walstead R."/>
            <person name="Shah Z."/>
            <person name="Kiflezghi M."/>
            <person name="Wade K."/>
            <person name="Ball S.L."/>
            <person name="Bradley K.W."/>
            <person name="Asai D.J."/>
            <person name="Bowman C.A."/>
            <person name="Russell D.A."/>
            <person name="Pope W.H."/>
            <person name="Jacobs-Sera D."/>
            <person name="Hendrix R.W."/>
            <person name="Hatfull G.F."/>
        </authorList>
    </citation>
    <scope>NUCLEOTIDE SEQUENCE</scope>
</reference>
<accession>A0A1D1ZVB6</accession>
<dbReference type="InterPro" id="IPR050641">
    <property type="entry name" value="RIFMO-like"/>
</dbReference>
<dbReference type="EMBL" id="GDKF01007750">
    <property type="protein sequence ID" value="JAT70872.1"/>
    <property type="molecule type" value="Transcribed_RNA"/>
</dbReference>
<evidence type="ECO:0000256" key="1">
    <source>
        <dbReference type="ARBA" id="ARBA00022630"/>
    </source>
</evidence>
<organism evidence="4">
    <name type="scientific">Auxenochlorella protothecoides</name>
    <name type="common">Green microalga</name>
    <name type="synonym">Chlorella protothecoides</name>
    <dbReference type="NCBI Taxonomy" id="3075"/>
    <lineage>
        <taxon>Eukaryota</taxon>
        <taxon>Viridiplantae</taxon>
        <taxon>Chlorophyta</taxon>
        <taxon>core chlorophytes</taxon>
        <taxon>Trebouxiophyceae</taxon>
        <taxon>Chlorellales</taxon>
        <taxon>Chlorellaceae</taxon>
        <taxon>Auxenochlorella</taxon>
    </lineage>
</organism>
<sequence length="457" mass="48837">MRMLRALRFAPKPGKLWPRGVSTSPCPGLDAEVVIAGGGPTGLITALLLARWGVRSLVAERSTALTQHPQAHLINHRSMEVMRAVPGLTDQIWAGVPPLDQWRSFVYCGSMLGDLLGSVDHFPGQASPHLPLLSPEPVTHLSQHKLVPLLWQAALADPLVQVLAGCSVRSVRPGEGHVEVDIQERAAGTLRTLHGAYVVAADGARGGLRQAAGVELQGSAGLQHLINIHFVSPELGRRLRGREGMLYFVFSPATIAVVVAHNILEGEFVAQIPYFPPLQSAADFTPGACSRLVAAAIGDPAVPVELRTVRPWAMSGLVAATYQPHSRLFLAGDAAHVFPPSGAFGMNTGIQDAHNLAWKLAAVLGREARPSLLHSYSAERRPVALANMQLSVQNFYEALRIPKVGLGLCRGAKGLANPDSESVWMGPTGRCCTIQETSMAFGKEGIDFVCHGCSERC</sequence>